<name>A0A1H8LTV7_9BRAD</name>
<organism evidence="1 2">
    <name type="scientific">Rhodopseudomonas pseudopalustris</name>
    <dbReference type="NCBI Taxonomy" id="1513892"/>
    <lineage>
        <taxon>Bacteria</taxon>
        <taxon>Pseudomonadati</taxon>
        <taxon>Pseudomonadota</taxon>
        <taxon>Alphaproteobacteria</taxon>
        <taxon>Hyphomicrobiales</taxon>
        <taxon>Nitrobacteraceae</taxon>
        <taxon>Rhodopseudomonas</taxon>
    </lineage>
</organism>
<proteinExistence type="predicted"/>
<dbReference type="RefSeq" id="WP_092681124.1">
    <property type="nucleotide sequence ID" value="NZ_FODT01000001.1"/>
</dbReference>
<dbReference type="OrthoDB" id="7992128at2"/>
<dbReference type="EMBL" id="FODT01000001">
    <property type="protein sequence ID" value="SEO08572.1"/>
    <property type="molecule type" value="Genomic_DNA"/>
</dbReference>
<dbReference type="Proteomes" id="UP000199615">
    <property type="component" value="Unassembled WGS sequence"/>
</dbReference>
<protein>
    <recommendedName>
        <fullName evidence="3">Chromosome partitioning protein</fullName>
    </recommendedName>
</protein>
<accession>A0A1H8LTV7</accession>
<evidence type="ECO:0008006" key="3">
    <source>
        <dbReference type="Google" id="ProtNLM"/>
    </source>
</evidence>
<evidence type="ECO:0000313" key="2">
    <source>
        <dbReference type="Proteomes" id="UP000199615"/>
    </source>
</evidence>
<gene>
    <name evidence="1" type="ORF">SAMN05444123_101222</name>
</gene>
<reference evidence="2" key="1">
    <citation type="submission" date="2016-10" db="EMBL/GenBank/DDBJ databases">
        <authorList>
            <person name="Varghese N."/>
            <person name="Submissions S."/>
        </authorList>
    </citation>
    <scope>NUCLEOTIDE SEQUENCE [LARGE SCALE GENOMIC DNA]</scope>
    <source>
        <strain evidence="2">DSM 123</strain>
    </source>
</reference>
<dbReference type="Gene3D" id="3.40.50.300">
    <property type="entry name" value="P-loop containing nucleotide triphosphate hydrolases"/>
    <property type="match status" value="1"/>
</dbReference>
<keyword evidence="2" id="KW-1185">Reference proteome</keyword>
<dbReference type="SUPFAM" id="SSF52540">
    <property type="entry name" value="P-loop containing nucleoside triphosphate hydrolases"/>
    <property type="match status" value="1"/>
</dbReference>
<dbReference type="AlphaFoldDB" id="A0A1H8LTV7"/>
<dbReference type="InterPro" id="IPR027417">
    <property type="entry name" value="P-loop_NTPase"/>
</dbReference>
<sequence>MARILLIAQEKGGVGKTVFARALAEAVDGAPVIEIDSSHRMRELGDRVKFFKMRADREAIEKTGGKASRAEFDAVLSAIEKASIATIVDVGANTSVTFLKVLSEAAPLFASEGIEFGVCVVVTNEPGALAEAPNLLTLAKPWAKALFLIENRLHGVVLPNALKKMTEGVIVSSFEHQSLEEGADGYLQAGGLSTIAKLDPAKLREKHGIGPSLRIHRDLEKFRLEAMQAVRPLAEWLVG</sequence>
<evidence type="ECO:0000313" key="1">
    <source>
        <dbReference type="EMBL" id="SEO08572.1"/>
    </source>
</evidence>